<dbReference type="InterPro" id="IPR036409">
    <property type="entry name" value="Aldolase_II/adducin_N_sf"/>
</dbReference>
<dbReference type="GO" id="GO:0046872">
    <property type="term" value="F:metal ion binding"/>
    <property type="evidence" value="ECO:0007669"/>
    <property type="project" value="UniProtKB-KW"/>
</dbReference>
<evidence type="ECO:0000256" key="10">
    <source>
        <dbReference type="ARBA" id="ARBA00047520"/>
    </source>
</evidence>
<dbReference type="NCBIfam" id="NF006000">
    <property type="entry name" value="PRK08130.1"/>
    <property type="match status" value="1"/>
</dbReference>
<dbReference type="InterPro" id="IPR001303">
    <property type="entry name" value="Aldolase_II/adducin_N"/>
</dbReference>
<dbReference type="SMART" id="SM01007">
    <property type="entry name" value="Aldolase_II"/>
    <property type="match status" value="1"/>
</dbReference>
<keyword evidence="6" id="KW-0119">Carbohydrate metabolism</keyword>
<dbReference type="EC" id="4.1.1.104" evidence="8"/>
<dbReference type="Proteomes" id="UP000235861">
    <property type="component" value="Unassembled WGS sequence"/>
</dbReference>
<protein>
    <recommendedName>
        <fullName evidence="9">3-oxo-tetronate 4-phosphate decarboxylase</fullName>
        <ecNumber evidence="8">4.1.1.104</ecNumber>
    </recommendedName>
</protein>
<evidence type="ECO:0000256" key="3">
    <source>
        <dbReference type="ARBA" id="ARBA00022723"/>
    </source>
</evidence>
<evidence type="ECO:0000256" key="7">
    <source>
        <dbReference type="ARBA" id="ARBA00044745"/>
    </source>
</evidence>
<gene>
    <name evidence="13" type="ORF">CUC53_17760</name>
</gene>
<evidence type="ECO:0000256" key="2">
    <source>
        <dbReference type="ARBA" id="ARBA00010037"/>
    </source>
</evidence>
<dbReference type="PANTHER" id="PTHR22789:SF0">
    <property type="entry name" value="3-OXO-TETRONATE 4-PHOSPHATE DECARBOXYLASE-RELATED"/>
    <property type="match status" value="1"/>
</dbReference>
<dbReference type="GO" id="GO:0016832">
    <property type="term" value="F:aldehyde-lyase activity"/>
    <property type="evidence" value="ECO:0007669"/>
    <property type="project" value="InterPro"/>
</dbReference>
<sequence>MTATLSEQALRDTMVMLGASLFARGYATGGAGNLSAKLPDGTLLATPTGASLGRLDPARLAKVSMSGEHLAGDRPSKEVAFHLAIYHNNPACQAVVHLHCTYLTALSCLEGLDPTNVIRPFTPYYVMRIGQLPLIPYYRPGDVRIGEELGRRACEGNAFLLANHGPVVLGKDLVDAVNNMEELEETARLALLLRGQPIRYLSESDINELKRVKP</sequence>
<dbReference type="OrthoDB" id="5500703at2"/>
<evidence type="ECO:0000313" key="14">
    <source>
        <dbReference type="Proteomes" id="UP000235861"/>
    </source>
</evidence>
<dbReference type="FunFam" id="3.40.225.10:FF:000008">
    <property type="entry name" value="Sugar aldolase"/>
    <property type="match status" value="1"/>
</dbReference>
<reference evidence="13 14" key="1">
    <citation type="submission" date="2017-11" db="EMBL/GenBank/DDBJ databases">
        <title>Draft genome sequence of environmental isolate Aeromonas cavernicola sp. nov. MDC 2508.</title>
        <authorList>
            <person name="Colston S.M."/>
            <person name="Navarro A."/>
            <person name="Martinez-Murcia A.J."/>
            <person name="Graf J."/>
        </authorList>
    </citation>
    <scope>NUCLEOTIDE SEQUENCE [LARGE SCALE GENOMIC DNA]</scope>
    <source>
        <strain evidence="13 14">MDC 2508</strain>
    </source>
</reference>
<evidence type="ECO:0000256" key="9">
    <source>
        <dbReference type="ARBA" id="ARBA00044803"/>
    </source>
</evidence>
<comment type="cofactor">
    <cofactor evidence="1">
        <name>Zn(2+)</name>
        <dbReference type="ChEBI" id="CHEBI:29105"/>
    </cofactor>
</comment>
<evidence type="ECO:0000256" key="8">
    <source>
        <dbReference type="ARBA" id="ARBA00044772"/>
    </source>
</evidence>
<name>A0A2H9U0J1_9GAMM</name>
<comment type="similarity">
    <text evidence="2">Belongs to the aldolase class II family. AraD/FucA subfamily.</text>
</comment>
<feature type="domain" description="Class II aldolase/adducin N-terminal" evidence="12">
    <location>
        <begin position="12"/>
        <end position="191"/>
    </location>
</feature>
<evidence type="ECO:0000256" key="11">
    <source>
        <dbReference type="ARBA" id="ARBA00048603"/>
    </source>
</evidence>
<dbReference type="GO" id="GO:0005829">
    <property type="term" value="C:cytosol"/>
    <property type="evidence" value="ECO:0007669"/>
    <property type="project" value="TreeGrafter"/>
</dbReference>
<evidence type="ECO:0000259" key="12">
    <source>
        <dbReference type="SMART" id="SM01007"/>
    </source>
</evidence>
<dbReference type="GO" id="GO:0019323">
    <property type="term" value="P:pentose catabolic process"/>
    <property type="evidence" value="ECO:0007669"/>
    <property type="project" value="InterPro"/>
</dbReference>
<comment type="catalytic activity">
    <reaction evidence="10">
        <text>3-dehydro-4-O-phospho-D-erythronate + H(+) = dihydroxyacetone phosphate + CO2</text>
        <dbReference type="Rhea" id="RHEA:52416"/>
        <dbReference type="ChEBI" id="CHEBI:15378"/>
        <dbReference type="ChEBI" id="CHEBI:16526"/>
        <dbReference type="ChEBI" id="CHEBI:57642"/>
        <dbReference type="ChEBI" id="CHEBI:136593"/>
        <dbReference type="EC" id="4.1.1.104"/>
    </reaction>
</comment>
<dbReference type="SUPFAM" id="SSF53639">
    <property type="entry name" value="AraD/HMP-PK domain-like"/>
    <property type="match status" value="1"/>
</dbReference>
<dbReference type="EMBL" id="PGGC01000206">
    <property type="protein sequence ID" value="PJG57499.1"/>
    <property type="molecule type" value="Genomic_DNA"/>
</dbReference>
<dbReference type="Gene3D" id="3.40.225.10">
    <property type="entry name" value="Class II aldolase/adducin N-terminal domain"/>
    <property type="match status" value="1"/>
</dbReference>
<evidence type="ECO:0000256" key="5">
    <source>
        <dbReference type="ARBA" id="ARBA00023239"/>
    </source>
</evidence>
<accession>A0A2H9U0J1</accession>
<evidence type="ECO:0000256" key="6">
    <source>
        <dbReference type="ARBA" id="ARBA00023277"/>
    </source>
</evidence>
<keyword evidence="14" id="KW-1185">Reference proteome</keyword>
<dbReference type="PANTHER" id="PTHR22789">
    <property type="entry name" value="FUCULOSE PHOSPHATE ALDOLASE"/>
    <property type="match status" value="1"/>
</dbReference>
<evidence type="ECO:0000256" key="1">
    <source>
        <dbReference type="ARBA" id="ARBA00001947"/>
    </source>
</evidence>
<dbReference type="Pfam" id="PF00596">
    <property type="entry name" value="Aldolase_II"/>
    <property type="match status" value="1"/>
</dbReference>
<comment type="catalytic activity">
    <reaction evidence="11">
        <text>3-dehydro-4-O-phospho-L-erythronate + H(+) = dihydroxyacetone phosphate + CO2</text>
        <dbReference type="Rhea" id="RHEA:52404"/>
        <dbReference type="ChEBI" id="CHEBI:15378"/>
        <dbReference type="ChEBI" id="CHEBI:16526"/>
        <dbReference type="ChEBI" id="CHEBI:57642"/>
        <dbReference type="ChEBI" id="CHEBI:136592"/>
        <dbReference type="EC" id="4.1.1.104"/>
    </reaction>
</comment>
<keyword evidence="3" id="KW-0479">Metal-binding</keyword>
<dbReference type="InterPro" id="IPR050013">
    <property type="entry name" value="OtnC"/>
</dbReference>
<keyword evidence="4" id="KW-0862">Zinc</keyword>
<dbReference type="InterPro" id="IPR050197">
    <property type="entry name" value="Aldolase_class_II_sugar_metab"/>
</dbReference>
<keyword evidence="5" id="KW-0456">Lyase</keyword>
<dbReference type="AlphaFoldDB" id="A0A2H9U0J1"/>
<evidence type="ECO:0000313" key="13">
    <source>
        <dbReference type="EMBL" id="PJG57499.1"/>
    </source>
</evidence>
<comment type="caution">
    <text evidence="13">The sequence shown here is derived from an EMBL/GenBank/DDBJ whole genome shotgun (WGS) entry which is preliminary data.</text>
</comment>
<dbReference type="NCBIfam" id="NF043034">
    <property type="entry name" value="OxoTetrPhDc"/>
    <property type="match status" value="1"/>
</dbReference>
<proteinExistence type="inferred from homology"/>
<organism evidence="13 14">
    <name type="scientific">Aeromonas cavernicola</name>
    <dbReference type="NCBI Taxonomy" id="1006623"/>
    <lineage>
        <taxon>Bacteria</taxon>
        <taxon>Pseudomonadati</taxon>
        <taxon>Pseudomonadota</taxon>
        <taxon>Gammaproteobacteria</taxon>
        <taxon>Aeromonadales</taxon>
        <taxon>Aeromonadaceae</taxon>
        <taxon>Aeromonas</taxon>
    </lineage>
</organism>
<comment type="function">
    <text evidence="7">Catalyzes the decarboxylation of 3-oxo-tetronate 4-phosphate to dihydroxyacetone phosphate (DHAP) and CO(2).</text>
</comment>
<evidence type="ECO:0000256" key="4">
    <source>
        <dbReference type="ARBA" id="ARBA00022833"/>
    </source>
</evidence>